<name>A0A6A4F508_9STRA</name>
<evidence type="ECO:0000313" key="1">
    <source>
        <dbReference type="EMBL" id="KAE9334151.1"/>
    </source>
</evidence>
<dbReference type="Proteomes" id="UP000434957">
    <property type="component" value="Unassembled WGS sequence"/>
</dbReference>
<comment type="caution">
    <text evidence="1">The sequence shown here is derived from an EMBL/GenBank/DDBJ whole genome shotgun (WGS) entry which is preliminary data.</text>
</comment>
<evidence type="ECO:0000313" key="2">
    <source>
        <dbReference type="Proteomes" id="UP000434957"/>
    </source>
</evidence>
<accession>A0A6A4F508</accession>
<sequence>MCVLWGTGLVCWACSKITSCSMTLLVSSGAPSVSSSLNAPSFSTTFFIKKTATLSSVCCFTAIATAYIVTYSTAAMTYRSPPSVVGNQPATSSAHLSSPRRLRKGGVTFLVLTF</sequence>
<reference evidence="1 2" key="1">
    <citation type="submission" date="2018-08" db="EMBL/GenBank/DDBJ databases">
        <title>Genomic investigation of the strawberry pathogen Phytophthora fragariae indicates pathogenicity is determined by transcriptional variation in three key races.</title>
        <authorList>
            <person name="Adams T.M."/>
            <person name="Armitage A.D."/>
            <person name="Sobczyk M.K."/>
            <person name="Bates H.J."/>
            <person name="Dunwell J.M."/>
            <person name="Nellist C.F."/>
            <person name="Harrison R.J."/>
        </authorList>
    </citation>
    <scope>NUCLEOTIDE SEQUENCE [LARGE SCALE GENOMIC DNA]</scope>
    <source>
        <strain evidence="1 2">SCRP333</strain>
    </source>
</reference>
<proteinExistence type="predicted"/>
<gene>
    <name evidence="1" type="ORF">PR003_g13665</name>
</gene>
<keyword evidence="2" id="KW-1185">Reference proteome</keyword>
<protein>
    <submittedName>
        <fullName evidence="1">Uncharacterized protein</fullName>
    </submittedName>
</protein>
<dbReference type="EMBL" id="QXFT01000870">
    <property type="protein sequence ID" value="KAE9334151.1"/>
    <property type="molecule type" value="Genomic_DNA"/>
</dbReference>
<dbReference type="AlphaFoldDB" id="A0A6A4F508"/>
<organism evidence="1 2">
    <name type="scientific">Phytophthora rubi</name>
    <dbReference type="NCBI Taxonomy" id="129364"/>
    <lineage>
        <taxon>Eukaryota</taxon>
        <taxon>Sar</taxon>
        <taxon>Stramenopiles</taxon>
        <taxon>Oomycota</taxon>
        <taxon>Peronosporomycetes</taxon>
        <taxon>Peronosporales</taxon>
        <taxon>Peronosporaceae</taxon>
        <taxon>Phytophthora</taxon>
    </lineage>
</organism>